<dbReference type="GO" id="GO:0008270">
    <property type="term" value="F:zinc ion binding"/>
    <property type="evidence" value="ECO:0007669"/>
    <property type="project" value="UniProtKB-KW"/>
</dbReference>
<protein>
    <recommendedName>
        <fullName evidence="6">SWIM-type domain-containing protein</fullName>
    </recommendedName>
</protein>
<keyword evidence="1" id="KW-0479">Metal-binding</keyword>
<dbReference type="SMART" id="SM00575">
    <property type="entry name" value="ZnF_PMZ"/>
    <property type="match status" value="1"/>
</dbReference>
<organism evidence="7 8">
    <name type="scientific">Dipteronia dyeriana</name>
    <dbReference type="NCBI Taxonomy" id="168575"/>
    <lineage>
        <taxon>Eukaryota</taxon>
        <taxon>Viridiplantae</taxon>
        <taxon>Streptophyta</taxon>
        <taxon>Embryophyta</taxon>
        <taxon>Tracheophyta</taxon>
        <taxon>Spermatophyta</taxon>
        <taxon>Magnoliopsida</taxon>
        <taxon>eudicotyledons</taxon>
        <taxon>Gunneridae</taxon>
        <taxon>Pentapetalae</taxon>
        <taxon>rosids</taxon>
        <taxon>malvids</taxon>
        <taxon>Sapindales</taxon>
        <taxon>Sapindaceae</taxon>
        <taxon>Hippocastanoideae</taxon>
        <taxon>Acereae</taxon>
        <taxon>Dipteronia</taxon>
    </lineage>
</organism>
<evidence type="ECO:0000313" key="7">
    <source>
        <dbReference type="EMBL" id="KAK2635805.1"/>
    </source>
</evidence>
<keyword evidence="8" id="KW-1185">Reference proteome</keyword>
<keyword evidence="2 4" id="KW-0863">Zinc-finger</keyword>
<dbReference type="EMBL" id="JANJYI010000009">
    <property type="protein sequence ID" value="KAK2635805.1"/>
    <property type="molecule type" value="Genomic_DNA"/>
</dbReference>
<evidence type="ECO:0000256" key="5">
    <source>
        <dbReference type="SAM" id="MobiDB-lite"/>
    </source>
</evidence>
<comment type="caution">
    <text evidence="7">The sequence shown here is derived from an EMBL/GenBank/DDBJ whole genome shotgun (WGS) entry which is preliminary data.</text>
</comment>
<dbReference type="PANTHER" id="PTHR31973:SF187">
    <property type="entry name" value="MUTATOR TRANSPOSASE MUDRA PROTEIN"/>
    <property type="match status" value="1"/>
</dbReference>
<feature type="region of interest" description="Disordered" evidence="5">
    <location>
        <begin position="216"/>
        <end position="263"/>
    </location>
</feature>
<dbReference type="InterPro" id="IPR006564">
    <property type="entry name" value="Znf_PMZ"/>
</dbReference>
<dbReference type="PROSITE" id="PS50966">
    <property type="entry name" value="ZF_SWIM"/>
    <property type="match status" value="1"/>
</dbReference>
<name>A0AAD9WMV9_9ROSI</name>
<evidence type="ECO:0000313" key="8">
    <source>
        <dbReference type="Proteomes" id="UP001280121"/>
    </source>
</evidence>
<evidence type="ECO:0000259" key="6">
    <source>
        <dbReference type="PROSITE" id="PS50966"/>
    </source>
</evidence>
<proteinExistence type="predicted"/>
<feature type="region of interest" description="Disordered" evidence="5">
    <location>
        <begin position="53"/>
        <end position="74"/>
    </location>
</feature>
<feature type="compositionally biased region" description="Basic residues" evidence="5">
    <location>
        <begin position="254"/>
        <end position="263"/>
    </location>
</feature>
<accession>A0AAD9WMV9</accession>
<dbReference type="Proteomes" id="UP001280121">
    <property type="component" value="Unassembled WGS sequence"/>
</dbReference>
<evidence type="ECO:0000256" key="2">
    <source>
        <dbReference type="ARBA" id="ARBA00022771"/>
    </source>
</evidence>
<reference evidence="7" key="1">
    <citation type="journal article" date="2023" name="Plant J.">
        <title>Genome sequences and population genomics provide insights into the demographic history, inbreeding, and mutation load of two 'living fossil' tree species of Dipteronia.</title>
        <authorList>
            <person name="Feng Y."/>
            <person name="Comes H.P."/>
            <person name="Chen J."/>
            <person name="Zhu S."/>
            <person name="Lu R."/>
            <person name="Zhang X."/>
            <person name="Li P."/>
            <person name="Qiu J."/>
            <person name="Olsen K.M."/>
            <person name="Qiu Y."/>
        </authorList>
    </citation>
    <scope>NUCLEOTIDE SEQUENCE</scope>
    <source>
        <strain evidence="7">KIB01</strain>
    </source>
</reference>
<evidence type="ECO:0000256" key="1">
    <source>
        <dbReference type="ARBA" id="ARBA00022723"/>
    </source>
</evidence>
<dbReference type="Pfam" id="PF04434">
    <property type="entry name" value="SWIM"/>
    <property type="match status" value="1"/>
</dbReference>
<sequence length="263" mass="29576">MWFAGKIPTSRVVNLYLEPIIPLQEVPLEEVFLEVVKGNELVVYQEHDPYDVHQQGSDTVDGGNWAEKHGPAAGDGPPDVKLYGFAEKVKQESVYCYSEYSGNSTYQVRAHGDEQFVVDINDKTCGCNKWQLIGISCVHGMAALLSTNHNLIDFIHLRYKKESFLRCPDFRKQRGIPKNMRTLQSDEVRIGNTTKLRRNYVVVRCRKCGKEGHNRVTYERRGGGTDSVRGSVADEGESESVGGSQAELQDGRPKGGKRRKTKK</sequence>
<dbReference type="InterPro" id="IPR007527">
    <property type="entry name" value="Znf_SWIM"/>
</dbReference>
<dbReference type="AlphaFoldDB" id="A0AAD9WMV9"/>
<evidence type="ECO:0000256" key="4">
    <source>
        <dbReference type="PROSITE-ProRule" id="PRU00325"/>
    </source>
</evidence>
<evidence type="ECO:0000256" key="3">
    <source>
        <dbReference type="ARBA" id="ARBA00022833"/>
    </source>
</evidence>
<gene>
    <name evidence="7" type="ORF">Ddye_030597</name>
</gene>
<feature type="domain" description="SWIM-type" evidence="6">
    <location>
        <begin position="116"/>
        <end position="148"/>
    </location>
</feature>
<dbReference type="PANTHER" id="PTHR31973">
    <property type="entry name" value="POLYPROTEIN, PUTATIVE-RELATED"/>
    <property type="match status" value="1"/>
</dbReference>
<keyword evidence="3" id="KW-0862">Zinc</keyword>